<dbReference type="AlphaFoldDB" id="Q5VRW1"/>
<dbReference type="Proteomes" id="UP000817658">
    <property type="component" value="Chromosome 1"/>
</dbReference>
<name>Q5VRW1_ORYSJ</name>
<sequence>MAQVNEALEDQAQVVALSANHPSDYGGEPNLERCSDGDEVGDEKRVATQGFQLHPPTCLVSATVYDERGYHLPRLVSPTCHHQSPLRSPVRHHHRPLAVERSERKKRGERSDTTFWSNSEIHAALVCTRAVLGEQFFDTHLTLIEVSQLEEH</sequence>
<accession>Q5VRW1</accession>
<evidence type="ECO:0000313" key="2">
    <source>
        <dbReference type="EMBL" id="BAD67814.1"/>
    </source>
</evidence>
<protein>
    <submittedName>
        <fullName evidence="2">Uncharacterized protein P0013F10.18</fullName>
    </submittedName>
</protein>
<organism evidence="2">
    <name type="scientific">Oryza sativa subsp. japonica</name>
    <name type="common">Rice</name>
    <dbReference type="NCBI Taxonomy" id="39947"/>
    <lineage>
        <taxon>Eukaryota</taxon>
        <taxon>Viridiplantae</taxon>
        <taxon>Streptophyta</taxon>
        <taxon>Embryophyta</taxon>
        <taxon>Tracheophyta</taxon>
        <taxon>Spermatophyta</taxon>
        <taxon>Magnoliopsida</taxon>
        <taxon>Liliopsida</taxon>
        <taxon>Poales</taxon>
        <taxon>Poaceae</taxon>
        <taxon>BOP clade</taxon>
        <taxon>Oryzoideae</taxon>
        <taxon>Oryzeae</taxon>
        <taxon>Oryzinae</taxon>
        <taxon>Oryza</taxon>
        <taxon>Oryza sativa</taxon>
    </lineage>
</organism>
<dbReference type="EMBL" id="AP002523">
    <property type="protein sequence ID" value="BAD67814.1"/>
    <property type="molecule type" value="Genomic_DNA"/>
</dbReference>
<reference evidence="2" key="1">
    <citation type="journal article" date="2002" name="Nature">
        <title>The genome sequence and structure of rice chromosome 1.</title>
        <authorList>
            <person name="Sasaki T."/>
            <person name="Matsumoto T."/>
            <person name="Yamamoto K."/>
            <person name="Sakata K."/>
            <person name="Baba T."/>
            <person name="Katayose Y."/>
            <person name="Wu J."/>
            <person name="Niimura Y."/>
            <person name="Cheng Z."/>
            <person name="Nagamura Y."/>
            <person name="Antonio B.A."/>
            <person name="Kanamori H."/>
            <person name="Hosokawa S."/>
            <person name="Masukawa M."/>
            <person name="Arikawa K."/>
            <person name="Chiden Y."/>
            <person name="Hayashi M."/>
            <person name="Okamoto M."/>
            <person name="Ando T."/>
            <person name="Aoki H."/>
            <person name="Arita K."/>
            <person name="Hamada M."/>
            <person name="Harada C."/>
            <person name="Hijishita S."/>
            <person name="Honda M."/>
            <person name="Ichikawa Y."/>
            <person name="Idonuma A."/>
            <person name="Iijima M."/>
            <person name="Ikeda M."/>
            <person name="Ikeno M."/>
            <person name="Itoh S."/>
            <person name="Itoh T."/>
            <person name="Itoh Y."/>
            <person name="Itoh Y."/>
            <person name="Iwabuchi A."/>
            <person name="Kamiya K."/>
            <person name="Karasawa W."/>
            <person name="Katagiri S."/>
            <person name="Kikuta A."/>
            <person name="Kobayashi N."/>
            <person name="Kono I."/>
            <person name="Machita K."/>
            <person name="Maehara T."/>
            <person name="Mizuno H."/>
            <person name="Mizubayashi T."/>
            <person name="Mukai Y."/>
            <person name="Nagasaki H."/>
            <person name="Nakashima M."/>
            <person name="Nakama Y."/>
            <person name="Nakamichi Y."/>
            <person name="Nakamura M."/>
            <person name="Namiki N."/>
            <person name="Negishi M."/>
            <person name="Ohta I."/>
            <person name="Ono N."/>
            <person name="Saji S."/>
            <person name="Sakai K."/>
            <person name="Shibata M."/>
            <person name="Shimokawa T."/>
            <person name="Shomura A."/>
            <person name="Song J."/>
            <person name="Takazaki Y."/>
            <person name="Terasawa K."/>
            <person name="Tsuji K."/>
            <person name="Waki K."/>
            <person name="Yamagata H."/>
            <person name="Yamane H."/>
            <person name="Yoshiki S."/>
            <person name="Yoshihara R."/>
            <person name="Yukawa K."/>
            <person name="Zhong H."/>
            <person name="Iwama H."/>
            <person name="Endo T."/>
            <person name="Ito H."/>
            <person name="Hahn J.H."/>
            <person name="Kim H.I."/>
            <person name="Eun M.Y."/>
            <person name="Yano M."/>
            <person name="Jiang J."/>
            <person name="Gojobori T."/>
        </authorList>
    </citation>
    <scope>NUCLEOTIDE SEQUENCE [LARGE SCALE GENOMIC DNA]</scope>
</reference>
<feature type="region of interest" description="Disordered" evidence="1">
    <location>
        <begin position="19"/>
        <end position="38"/>
    </location>
</feature>
<gene>
    <name evidence="2" type="primary">P0013F10.18</name>
</gene>
<proteinExistence type="predicted"/>
<evidence type="ECO:0000256" key="1">
    <source>
        <dbReference type="SAM" id="MobiDB-lite"/>
    </source>
</evidence>